<dbReference type="EMBL" id="CALSDN010000003">
    <property type="protein sequence ID" value="CAH6720060.1"/>
    <property type="molecule type" value="Genomic_DNA"/>
</dbReference>
<evidence type="ECO:0000313" key="1">
    <source>
        <dbReference type="EMBL" id="CAH6720060.1"/>
    </source>
</evidence>
<proteinExistence type="predicted"/>
<sequence length="291" mass="34052">MSEANQPSIDEEEFDDDFDDFNEPVMATVNEEEDDDDFGSFDDGEHVTDFTSQDVDIDSVIKFQNIDDFDGNLTTAIDKLFDLTIPEGDKQQEGQLLDERSGQIYQQLSKLPHLKPNNWLKSRIRHNLLIKLGIPVNLDEIVDDKRDTLAIPKTHQRRKSINEEDIIWEVEIPDLEQLNISNDEKDELINKTNEILSKIETDNLNNSSQSFMQQENEEELKNKLLQLRENHQQLIKVSSVWNHEFKECKKNFEIYESVVQTFIGYSQKLERDALLNNIKHLKSKSKKSLWR</sequence>
<gene>
    <name evidence="1" type="ORF">CLIB1444_03S03510</name>
</gene>
<name>A0ACA9Y5K8_9ASCO</name>
<accession>A0ACA9Y5K8</accession>
<dbReference type="Proteomes" id="UP001152531">
    <property type="component" value="Unassembled WGS sequence"/>
</dbReference>
<evidence type="ECO:0000313" key="2">
    <source>
        <dbReference type="Proteomes" id="UP001152531"/>
    </source>
</evidence>
<organism evidence="1 2">
    <name type="scientific">[Candida] jaroonii</name>
    <dbReference type="NCBI Taxonomy" id="467808"/>
    <lineage>
        <taxon>Eukaryota</taxon>
        <taxon>Fungi</taxon>
        <taxon>Dikarya</taxon>
        <taxon>Ascomycota</taxon>
        <taxon>Saccharomycotina</taxon>
        <taxon>Pichiomycetes</taxon>
        <taxon>Debaryomycetaceae</taxon>
        <taxon>Yamadazyma</taxon>
    </lineage>
</organism>
<comment type="caution">
    <text evidence="1">The sequence shown here is derived from an EMBL/GenBank/DDBJ whole genome shotgun (WGS) entry which is preliminary data.</text>
</comment>
<keyword evidence="2" id="KW-1185">Reference proteome</keyword>
<protein>
    <submittedName>
        <fullName evidence="1">Uncharacterized protein</fullName>
    </submittedName>
</protein>
<reference evidence="1" key="1">
    <citation type="submission" date="2022-06" db="EMBL/GenBank/DDBJ databases">
        <authorList>
            <person name="Legras J.-L."/>
            <person name="Devillers H."/>
            <person name="Grondin C."/>
        </authorList>
    </citation>
    <scope>NUCLEOTIDE SEQUENCE</scope>
    <source>
        <strain evidence="1">CLIB 1444</strain>
    </source>
</reference>